<dbReference type="AlphaFoldDB" id="A0A098LIP4"/>
<gene>
    <name evidence="1" type="ORF">MYP_3277</name>
</gene>
<dbReference type="InterPro" id="IPR009003">
    <property type="entry name" value="Peptidase_S1_PA"/>
</dbReference>
<keyword evidence="2" id="KW-1185">Reference proteome</keyword>
<evidence type="ECO:0000313" key="1">
    <source>
        <dbReference type="EMBL" id="GAL86048.1"/>
    </source>
</evidence>
<name>A0A098LIP4_9BACT</name>
<dbReference type="SUPFAM" id="SSF50494">
    <property type="entry name" value="Trypsin-like serine proteases"/>
    <property type="match status" value="1"/>
</dbReference>
<sequence>MTLSREDIEPILEKLQNWLSNTNIVGMYIGKKRIAGLNTGQWAVVVHVIQKKQLSDLNKDDFIPTSVEFPMPIPGGGYINESVPTDVVESGPVVEQGSLDNYKRPCPGGFQVEGEAVGLVGTLGVNIEYQGTYRLLSCNHVLSKNGQAQNYVYQPVDSLWKWNGLADVSGYIPLTLYPNRNEPNPEFNEQDLAWCDIDPTLGAPNIYYLGVPKGIRKPKVGERIRLVGAKTGSVQTANIQSITFRCASNFCNTGQWAFYKNLIQLDQVITVSGDSGAAYMADDGYIVGLHMAADSLNSYGCML</sequence>
<accession>A0A098LIP4</accession>
<proteinExistence type="predicted"/>
<organism evidence="1 2">
    <name type="scientific">Sporocytophaga myxococcoides</name>
    <dbReference type="NCBI Taxonomy" id="153721"/>
    <lineage>
        <taxon>Bacteria</taxon>
        <taxon>Pseudomonadati</taxon>
        <taxon>Bacteroidota</taxon>
        <taxon>Cytophagia</taxon>
        <taxon>Cytophagales</taxon>
        <taxon>Cytophagaceae</taxon>
        <taxon>Sporocytophaga</taxon>
    </lineage>
</organism>
<dbReference type="OrthoDB" id="1491548at2"/>
<protein>
    <recommendedName>
        <fullName evidence="3">Peptidase S1 domain-containing protein</fullName>
    </recommendedName>
</protein>
<evidence type="ECO:0008006" key="3">
    <source>
        <dbReference type="Google" id="ProtNLM"/>
    </source>
</evidence>
<dbReference type="Proteomes" id="UP000030185">
    <property type="component" value="Unassembled WGS sequence"/>
</dbReference>
<dbReference type="STRING" id="153721.MYP_3277"/>
<comment type="caution">
    <text evidence="1">The sequence shown here is derived from an EMBL/GenBank/DDBJ whole genome shotgun (WGS) entry which is preliminary data.</text>
</comment>
<evidence type="ECO:0000313" key="2">
    <source>
        <dbReference type="Proteomes" id="UP000030185"/>
    </source>
</evidence>
<dbReference type="RefSeq" id="WP_045465194.1">
    <property type="nucleotide sequence ID" value="NZ_BBLT01000006.1"/>
</dbReference>
<reference evidence="1 2" key="1">
    <citation type="submission" date="2014-09" db="EMBL/GenBank/DDBJ databases">
        <title>Sporocytophaga myxococcoides PG-01 genome sequencing.</title>
        <authorList>
            <person name="Liu L."/>
            <person name="Gao P.J."/>
            <person name="Chen G.J."/>
            <person name="Wang L.S."/>
        </authorList>
    </citation>
    <scope>NUCLEOTIDE SEQUENCE [LARGE SCALE GENOMIC DNA]</scope>
    <source>
        <strain evidence="1 2">PG-01</strain>
    </source>
</reference>
<dbReference type="EMBL" id="BBLT01000006">
    <property type="protein sequence ID" value="GAL86048.1"/>
    <property type="molecule type" value="Genomic_DNA"/>
</dbReference>